<dbReference type="PRINTS" id="PR00131">
    <property type="entry name" value="GLHYDRLASE1"/>
</dbReference>
<dbReference type="Pfam" id="PF00232">
    <property type="entry name" value="Glyco_hydro_1"/>
    <property type="match status" value="1"/>
</dbReference>
<keyword evidence="4" id="KW-0326">Glycosidase</keyword>
<comment type="similarity">
    <text evidence="1 6">Belongs to the glycosyl hydrolase 1 family.</text>
</comment>
<reference evidence="7" key="1">
    <citation type="journal article" date="2016" name="Sci. Rep.">
        <title>Molecular characterization of firefly nuptial gifts: a multi-omics approach sheds light on postcopulatory sexual selection.</title>
        <authorList>
            <person name="Al-Wathiqui N."/>
            <person name="Fallon T.R."/>
            <person name="South A."/>
            <person name="Weng J.K."/>
            <person name="Lewis S.M."/>
        </authorList>
    </citation>
    <scope>NUCLEOTIDE SEQUENCE</scope>
</reference>
<name>A0A1Y1KMR7_PHOPY</name>
<keyword evidence="3" id="KW-0378">Hydrolase</keyword>
<dbReference type="SUPFAM" id="SSF51445">
    <property type="entry name" value="(Trans)glycosidases"/>
    <property type="match status" value="1"/>
</dbReference>
<dbReference type="PROSITE" id="PS00572">
    <property type="entry name" value="GLYCOSYL_HYDROL_F1_1"/>
    <property type="match status" value="1"/>
</dbReference>
<organism evidence="7">
    <name type="scientific">Photinus pyralis</name>
    <name type="common">Common eastern firefly</name>
    <name type="synonym">Lampyris pyralis</name>
    <dbReference type="NCBI Taxonomy" id="7054"/>
    <lineage>
        <taxon>Eukaryota</taxon>
        <taxon>Metazoa</taxon>
        <taxon>Ecdysozoa</taxon>
        <taxon>Arthropoda</taxon>
        <taxon>Hexapoda</taxon>
        <taxon>Insecta</taxon>
        <taxon>Pterygota</taxon>
        <taxon>Neoptera</taxon>
        <taxon>Endopterygota</taxon>
        <taxon>Coleoptera</taxon>
        <taxon>Polyphaga</taxon>
        <taxon>Elateriformia</taxon>
        <taxon>Elateroidea</taxon>
        <taxon>Lampyridae</taxon>
        <taxon>Lampyrinae</taxon>
        <taxon>Photinus</taxon>
    </lineage>
</organism>
<evidence type="ECO:0000256" key="3">
    <source>
        <dbReference type="ARBA" id="ARBA00022801"/>
    </source>
</evidence>
<dbReference type="KEGG" id="ppyr:116164589"/>
<dbReference type="EC" id="3.2.1.21" evidence="2"/>
<sequence length="274" mass="31353">MTNFSKMTIPSEKCKIGISLKGAWYESKTNYKEDKVAAERAIEMTFGWWANPIFHRSGDYPYLMKSRVKFSSHLQNFSATRLPPLSSDEIKQIKGSADFLGINYYTGYIVSNDTNSTNLTPSFENDLNVKREYNPEWRSSSLPDLKDYPDGLRDILKWTKEKYKNPLVYITENGFADNGEVNDTNRINYLRGHLSELQKAIVLDHCKVKAYSVWSLMDNFAGREGYATKFGLYSVNFKDPFKTRSPKASAAFYKNVIDAKSVTINVDVQLVSTE</sequence>
<accession>A0A1Y1KMR7</accession>
<dbReference type="InterPro" id="IPR018120">
    <property type="entry name" value="Glyco_hydro_1_AS"/>
</dbReference>
<dbReference type="RefSeq" id="XP_031334641.1">
    <property type="nucleotide sequence ID" value="XM_031478781.1"/>
</dbReference>
<dbReference type="PANTHER" id="PTHR10353">
    <property type="entry name" value="GLYCOSYL HYDROLASE"/>
    <property type="match status" value="1"/>
</dbReference>
<dbReference type="InterPro" id="IPR017853">
    <property type="entry name" value="GH"/>
</dbReference>
<evidence type="ECO:0000256" key="4">
    <source>
        <dbReference type="ARBA" id="ARBA00023295"/>
    </source>
</evidence>
<dbReference type="OrthoDB" id="65569at2759"/>
<dbReference type="AlphaFoldDB" id="A0A1Y1KMR7"/>
<evidence type="ECO:0000256" key="1">
    <source>
        <dbReference type="ARBA" id="ARBA00010838"/>
    </source>
</evidence>
<proteinExistence type="inferred from homology"/>
<protein>
    <recommendedName>
        <fullName evidence="2">beta-glucosidase</fullName>
        <ecNumber evidence="2">3.2.1.21</ecNumber>
    </recommendedName>
</protein>
<feature type="active site" description="Nucleophile" evidence="5">
    <location>
        <position position="172"/>
    </location>
</feature>
<dbReference type="GO" id="GO:0005975">
    <property type="term" value="P:carbohydrate metabolic process"/>
    <property type="evidence" value="ECO:0007669"/>
    <property type="project" value="InterPro"/>
</dbReference>
<dbReference type="GeneID" id="116164589"/>
<dbReference type="GO" id="GO:0008422">
    <property type="term" value="F:beta-glucosidase activity"/>
    <property type="evidence" value="ECO:0007669"/>
    <property type="project" value="TreeGrafter"/>
</dbReference>
<dbReference type="Gene3D" id="3.20.20.80">
    <property type="entry name" value="Glycosidases"/>
    <property type="match status" value="1"/>
</dbReference>
<dbReference type="EMBL" id="GEZM01085195">
    <property type="protein sequence ID" value="JAV60137.1"/>
    <property type="molecule type" value="Transcribed_RNA"/>
</dbReference>
<dbReference type="PANTHER" id="PTHR10353:SF36">
    <property type="entry name" value="LP05116P"/>
    <property type="match status" value="1"/>
</dbReference>
<evidence type="ECO:0000256" key="2">
    <source>
        <dbReference type="ARBA" id="ARBA00012744"/>
    </source>
</evidence>
<evidence type="ECO:0000256" key="5">
    <source>
        <dbReference type="PROSITE-ProRule" id="PRU10055"/>
    </source>
</evidence>
<evidence type="ECO:0000313" key="7">
    <source>
        <dbReference type="EMBL" id="JAV60137.1"/>
    </source>
</evidence>
<dbReference type="InterPro" id="IPR001360">
    <property type="entry name" value="Glyco_hydro_1"/>
</dbReference>
<evidence type="ECO:0000256" key="6">
    <source>
        <dbReference type="RuleBase" id="RU003690"/>
    </source>
</evidence>